<sequence>VFGGDCCLFKSLLDDVLLVLDASSLSHMRVLSVDFDVDEARYEEDVQLLTKDWKS</sequence>
<evidence type="ECO:0000313" key="1">
    <source>
        <dbReference type="EMBL" id="MCI40858.1"/>
    </source>
</evidence>
<organism evidence="1 2">
    <name type="scientific">Trifolium medium</name>
    <dbReference type="NCBI Taxonomy" id="97028"/>
    <lineage>
        <taxon>Eukaryota</taxon>
        <taxon>Viridiplantae</taxon>
        <taxon>Streptophyta</taxon>
        <taxon>Embryophyta</taxon>
        <taxon>Tracheophyta</taxon>
        <taxon>Spermatophyta</taxon>
        <taxon>Magnoliopsida</taxon>
        <taxon>eudicotyledons</taxon>
        <taxon>Gunneridae</taxon>
        <taxon>Pentapetalae</taxon>
        <taxon>rosids</taxon>
        <taxon>fabids</taxon>
        <taxon>Fabales</taxon>
        <taxon>Fabaceae</taxon>
        <taxon>Papilionoideae</taxon>
        <taxon>50 kb inversion clade</taxon>
        <taxon>NPAAA clade</taxon>
        <taxon>Hologalegina</taxon>
        <taxon>IRL clade</taxon>
        <taxon>Trifolieae</taxon>
        <taxon>Trifolium</taxon>
    </lineage>
</organism>
<feature type="non-terminal residue" evidence="1">
    <location>
        <position position="1"/>
    </location>
</feature>
<protein>
    <submittedName>
        <fullName evidence="1">Uncharacterized protein</fullName>
    </submittedName>
</protein>
<reference evidence="1 2" key="1">
    <citation type="journal article" date="2018" name="Front. Plant Sci.">
        <title>Red Clover (Trifolium pratense) and Zigzag Clover (T. medium) - A Picture of Genomic Similarities and Differences.</title>
        <authorList>
            <person name="Dluhosova J."/>
            <person name="Istvanek J."/>
            <person name="Nedelnik J."/>
            <person name="Repkova J."/>
        </authorList>
    </citation>
    <scope>NUCLEOTIDE SEQUENCE [LARGE SCALE GENOMIC DNA]</scope>
    <source>
        <strain evidence="2">cv. 10/8</strain>
        <tissue evidence="1">Leaf</tissue>
    </source>
</reference>
<keyword evidence="2" id="KW-1185">Reference proteome</keyword>
<comment type="caution">
    <text evidence="1">The sequence shown here is derived from an EMBL/GenBank/DDBJ whole genome shotgun (WGS) entry which is preliminary data.</text>
</comment>
<evidence type="ECO:0000313" key="2">
    <source>
        <dbReference type="Proteomes" id="UP000265520"/>
    </source>
</evidence>
<name>A0A392RW53_9FABA</name>
<dbReference type="Proteomes" id="UP000265520">
    <property type="component" value="Unassembled WGS sequence"/>
</dbReference>
<dbReference type="EMBL" id="LXQA010284750">
    <property type="protein sequence ID" value="MCI40858.1"/>
    <property type="molecule type" value="Genomic_DNA"/>
</dbReference>
<accession>A0A392RW53</accession>
<dbReference type="AlphaFoldDB" id="A0A392RW53"/>
<proteinExistence type="predicted"/>